<evidence type="ECO:0000256" key="1">
    <source>
        <dbReference type="ARBA" id="ARBA00001974"/>
    </source>
</evidence>
<dbReference type="Pfam" id="PF02913">
    <property type="entry name" value="FAD-oxidase_C"/>
    <property type="match status" value="1"/>
</dbReference>
<dbReference type="GO" id="GO:0016491">
    <property type="term" value="F:oxidoreductase activity"/>
    <property type="evidence" value="ECO:0007669"/>
    <property type="project" value="UniProtKB-KW"/>
</dbReference>
<evidence type="ECO:0000256" key="2">
    <source>
        <dbReference type="ARBA" id="ARBA00022630"/>
    </source>
</evidence>
<feature type="compositionally biased region" description="Basic and acidic residues" evidence="5">
    <location>
        <begin position="1"/>
        <end position="24"/>
    </location>
</feature>
<comment type="caution">
    <text evidence="7">The sequence shown here is derived from an EMBL/GenBank/DDBJ whole genome shotgun (WGS) entry which is preliminary data.</text>
</comment>
<dbReference type="FunFam" id="1.10.45.10:FF:000001">
    <property type="entry name" value="D-lactate dehydrogenase mitochondrial"/>
    <property type="match status" value="1"/>
</dbReference>
<dbReference type="InterPro" id="IPR004113">
    <property type="entry name" value="FAD-bd_oxidored_4_C"/>
</dbReference>
<evidence type="ECO:0000313" key="7">
    <source>
        <dbReference type="EMBL" id="PRY13530.1"/>
    </source>
</evidence>
<dbReference type="Pfam" id="PF01565">
    <property type="entry name" value="FAD_binding_4"/>
    <property type="match status" value="1"/>
</dbReference>
<evidence type="ECO:0000256" key="5">
    <source>
        <dbReference type="SAM" id="MobiDB-lite"/>
    </source>
</evidence>
<dbReference type="Gene3D" id="1.10.45.10">
    <property type="entry name" value="Vanillyl-alcohol Oxidase, Chain A, domain 4"/>
    <property type="match status" value="1"/>
</dbReference>
<proteinExistence type="predicted"/>
<dbReference type="InterPro" id="IPR016171">
    <property type="entry name" value="Vanillyl_alc_oxidase_C-sub2"/>
</dbReference>
<keyword evidence="3" id="KW-0274">FAD</keyword>
<dbReference type="GO" id="GO:0071949">
    <property type="term" value="F:FAD binding"/>
    <property type="evidence" value="ECO:0007669"/>
    <property type="project" value="InterPro"/>
</dbReference>
<dbReference type="PANTHER" id="PTHR42934">
    <property type="entry name" value="GLYCOLATE OXIDASE SUBUNIT GLCD"/>
    <property type="match status" value="1"/>
</dbReference>
<evidence type="ECO:0000313" key="8">
    <source>
        <dbReference type="Proteomes" id="UP000238083"/>
    </source>
</evidence>
<evidence type="ECO:0000256" key="4">
    <source>
        <dbReference type="ARBA" id="ARBA00023002"/>
    </source>
</evidence>
<sequence>MRLLEDRAAREAVATDRSGHRPDTLPDAVVRARNVDDVVETLRWASAHRTPVVTRGAGSGLAAGSSAHAGQVVLDVSGMDRIVEIRPDDQVAVVEPGVLTADLDAAAGEHGLFYAPDPASAAISSIGGNIATNAGGLRCAKYGVTRDAVLGLDLVLADGRRVATGRQTVKGVAGYDLTSLVVGSEGTLAVVVGATLRLRPKPLETATLAAHFDDVVAAAAAAAAITSARLQPSVLELVDAVTLEAVDAARGSSLRSLGAAALVVQCDGRGALAEIEAVGQVVAPFATTWRATTDPVEAEELLAARRAGLPALEATGDVFIEDVAVPRSKLAEAVAGIQAISARTGVRIATIAHAGDGNLHPIVVVERGATVTEGPPWEAACAVFDLALRLGGTLTGEHGVGLLKRTWLRAELGEDSLDLQHRIKAVFDPLGILNPGKGI</sequence>
<dbReference type="OrthoDB" id="9811557at2"/>
<dbReference type="Gene3D" id="3.30.70.2740">
    <property type="match status" value="1"/>
</dbReference>
<keyword evidence="4" id="KW-0560">Oxidoreductase</keyword>
<dbReference type="InterPro" id="IPR016166">
    <property type="entry name" value="FAD-bd_PCMH"/>
</dbReference>
<dbReference type="PANTHER" id="PTHR42934:SF2">
    <property type="entry name" value="GLYCOLATE OXIDASE SUBUNIT GLCD"/>
    <property type="match status" value="1"/>
</dbReference>
<dbReference type="InterPro" id="IPR016169">
    <property type="entry name" value="FAD-bd_PCMH_sub2"/>
</dbReference>
<evidence type="ECO:0000259" key="6">
    <source>
        <dbReference type="PROSITE" id="PS51387"/>
    </source>
</evidence>
<dbReference type="RefSeq" id="WP_106212389.1">
    <property type="nucleotide sequence ID" value="NZ_PVZF01000008.1"/>
</dbReference>
<dbReference type="InterPro" id="IPR006094">
    <property type="entry name" value="Oxid_FAD_bind_N"/>
</dbReference>
<dbReference type="AlphaFoldDB" id="A0A2T0R1X6"/>
<dbReference type="InterPro" id="IPR036318">
    <property type="entry name" value="FAD-bd_PCMH-like_sf"/>
</dbReference>
<dbReference type="Gene3D" id="3.30.465.10">
    <property type="match status" value="1"/>
</dbReference>
<dbReference type="EMBL" id="PVZF01000008">
    <property type="protein sequence ID" value="PRY13530.1"/>
    <property type="molecule type" value="Genomic_DNA"/>
</dbReference>
<dbReference type="Proteomes" id="UP000238083">
    <property type="component" value="Unassembled WGS sequence"/>
</dbReference>
<feature type="domain" description="FAD-binding PCMH-type" evidence="6">
    <location>
        <begin position="22"/>
        <end position="201"/>
    </location>
</feature>
<dbReference type="PROSITE" id="PS51387">
    <property type="entry name" value="FAD_PCMH"/>
    <property type="match status" value="1"/>
</dbReference>
<gene>
    <name evidence="7" type="ORF">CLV37_108200</name>
</gene>
<comment type="cofactor">
    <cofactor evidence="1">
        <name>FAD</name>
        <dbReference type="ChEBI" id="CHEBI:57692"/>
    </cofactor>
</comment>
<dbReference type="SUPFAM" id="SSF56176">
    <property type="entry name" value="FAD-binding/transporter-associated domain-like"/>
    <property type="match status" value="1"/>
</dbReference>
<protein>
    <submittedName>
        <fullName evidence="7">Glycolate oxidase</fullName>
    </submittedName>
</protein>
<accession>A0A2T0R1X6</accession>
<reference evidence="7 8" key="1">
    <citation type="submission" date="2018-03" db="EMBL/GenBank/DDBJ databases">
        <title>Genomic Encyclopedia of Archaeal and Bacterial Type Strains, Phase II (KMG-II): from individual species to whole genera.</title>
        <authorList>
            <person name="Goeker M."/>
        </authorList>
    </citation>
    <scope>NUCLEOTIDE SEQUENCE [LARGE SCALE GENOMIC DNA]</scope>
    <source>
        <strain evidence="7 8">DSM 19711</strain>
    </source>
</reference>
<dbReference type="InterPro" id="IPR016164">
    <property type="entry name" value="FAD-linked_Oxase-like_C"/>
</dbReference>
<dbReference type="SUPFAM" id="SSF55103">
    <property type="entry name" value="FAD-linked oxidases, C-terminal domain"/>
    <property type="match status" value="1"/>
</dbReference>
<evidence type="ECO:0000256" key="3">
    <source>
        <dbReference type="ARBA" id="ARBA00022827"/>
    </source>
</evidence>
<feature type="region of interest" description="Disordered" evidence="5">
    <location>
        <begin position="1"/>
        <end position="25"/>
    </location>
</feature>
<keyword evidence="2" id="KW-0285">Flavoprotein</keyword>
<keyword evidence="8" id="KW-1185">Reference proteome</keyword>
<name>A0A2T0R1X6_9ACTN</name>
<organism evidence="7 8">
    <name type="scientific">Kineococcus rhizosphaerae</name>
    <dbReference type="NCBI Taxonomy" id="559628"/>
    <lineage>
        <taxon>Bacteria</taxon>
        <taxon>Bacillati</taxon>
        <taxon>Actinomycetota</taxon>
        <taxon>Actinomycetes</taxon>
        <taxon>Kineosporiales</taxon>
        <taxon>Kineosporiaceae</taxon>
        <taxon>Kineococcus</taxon>
    </lineage>
</organism>
<dbReference type="InterPro" id="IPR051914">
    <property type="entry name" value="FAD-linked_OxidoTrans_Type4"/>
</dbReference>